<dbReference type="RefSeq" id="WP_235132709.1">
    <property type="nucleotide sequence ID" value="NZ_JACSGT010000003.1"/>
</dbReference>
<feature type="transmembrane region" description="Helical" evidence="1">
    <location>
        <begin position="207"/>
        <end position="229"/>
    </location>
</feature>
<evidence type="ECO:0008006" key="4">
    <source>
        <dbReference type="Google" id="ProtNLM"/>
    </source>
</evidence>
<evidence type="ECO:0000256" key="1">
    <source>
        <dbReference type="SAM" id="Phobius"/>
    </source>
</evidence>
<feature type="transmembrane region" description="Helical" evidence="1">
    <location>
        <begin position="94"/>
        <end position="113"/>
    </location>
</feature>
<reference evidence="2" key="1">
    <citation type="submission" date="2021-08" db="EMBL/GenBank/DDBJ databases">
        <title>Complete genome sequence of Chryseobacterium sp strain PS-8.</title>
        <authorList>
            <person name="Das S.K."/>
        </authorList>
    </citation>
    <scope>NUCLEOTIDE SEQUENCE</scope>
    <source>
        <strain evidence="2">PS-8</strain>
    </source>
</reference>
<evidence type="ECO:0000313" key="2">
    <source>
        <dbReference type="EMBL" id="MCF2221417.1"/>
    </source>
</evidence>
<evidence type="ECO:0000313" key="3">
    <source>
        <dbReference type="Proteomes" id="UP001430374"/>
    </source>
</evidence>
<accession>A0ABS9CA14</accession>
<sequence length="238" mass="28003">MNSALIIGILIASYMFLFCVVPYYINKFLLKEYIKGISMLMHFGKPLYSYTLKNGIKINFGYIPGSSIEFKDEENLDDEDILKNARKRSNKLNYIYHALLVFVLFSVALILGYNPAKICREILVIAYELITKKIDYNQLIPVVAKNYQMYGRVFFLCFVVLLLMIISLLSNSISSLWKYLGFITMGILIVLYFVYDLTFFMFPLSFYIDILLSMTISQFIYFFLLRFFIKNLFKLLFF</sequence>
<keyword evidence="1" id="KW-0472">Membrane</keyword>
<keyword evidence="1" id="KW-1133">Transmembrane helix</keyword>
<dbReference type="Proteomes" id="UP001430374">
    <property type="component" value="Unassembled WGS sequence"/>
</dbReference>
<keyword evidence="3" id="KW-1185">Reference proteome</keyword>
<organism evidence="2 3">
    <name type="scientific">Chryseobacterium indicum</name>
    <dbReference type="NCBI Taxonomy" id="2766954"/>
    <lineage>
        <taxon>Bacteria</taxon>
        <taxon>Pseudomonadati</taxon>
        <taxon>Bacteroidota</taxon>
        <taxon>Flavobacteriia</taxon>
        <taxon>Flavobacteriales</taxon>
        <taxon>Weeksellaceae</taxon>
        <taxon>Chryseobacterium group</taxon>
        <taxon>Chryseobacterium</taxon>
    </lineage>
</organism>
<dbReference type="EMBL" id="JACSGT010000003">
    <property type="protein sequence ID" value="MCF2221417.1"/>
    <property type="molecule type" value="Genomic_DNA"/>
</dbReference>
<gene>
    <name evidence="2" type="ORF">H9Q08_19275</name>
</gene>
<protein>
    <recommendedName>
        <fullName evidence="4">DUF4271 domain-containing protein</fullName>
    </recommendedName>
</protein>
<feature type="transmembrane region" description="Helical" evidence="1">
    <location>
        <begin position="6"/>
        <end position="25"/>
    </location>
</feature>
<proteinExistence type="predicted"/>
<comment type="caution">
    <text evidence="2">The sequence shown here is derived from an EMBL/GenBank/DDBJ whole genome shotgun (WGS) entry which is preliminary data.</text>
</comment>
<feature type="transmembrane region" description="Helical" evidence="1">
    <location>
        <begin position="176"/>
        <end position="195"/>
    </location>
</feature>
<name>A0ABS9CA14_9FLAO</name>
<keyword evidence="1" id="KW-0812">Transmembrane</keyword>
<feature type="transmembrane region" description="Helical" evidence="1">
    <location>
        <begin position="149"/>
        <end position="169"/>
    </location>
</feature>